<dbReference type="InterPro" id="IPR006860">
    <property type="entry name" value="FecR"/>
</dbReference>
<dbReference type="PANTHER" id="PTHR30273:SF2">
    <property type="entry name" value="PROTEIN FECR"/>
    <property type="match status" value="1"/>
</dbReference>
<evidence type="ECO:0000313" key="6">
    <source>
        <dbReference type="Proteomes" id="UP000501367"/>
    </source>
</evidence>
<sequence length="320" mass="34856">MSLSPAELKAIGAAARWYARLRSDIATDADLAAWKDWLACDPDHRQAWQRMLDVGEQMASVPGSLAAPALRGADRSRRQVLRSVLVLVSAGSLGGLGWYSETSRNLFADFRTAVGERREFRLADGSALLLNTDTSVNLRFDGRHRVLDLLRGEIRVTTAVDPLQRPFKVLTRHAEVLALGTRFIVRCDEQGAGVAVIEKAVEVRSAGAGSTVRVEAGQSLDFDGRSLGVVRRNDASVGAWQQGSIIAINRPLAELLDDLSRYRPGVLRCDPRIAQLKVSGAFPIDDTDLALAALESGFALQVTRYSRYWVDVSSPATTLS</sequence>
<dbReference type="InterPro" id="IPR032623">
    <property type="entry name" value="FecR_N"/>
</dbReference>
<evidence type="ECO:0000313" key="3">
    <source>
        <dbReference type="EMBL" id="OXR36035.1"/>
    </source>
</evidence>
<evidence type="ECO:0000259" key="2">
    <source>
        <dbReference type="Pfam" id="PF16220"/>
    </source>
</evidence>
<dbReference type="PIRSF" id="PIRSF018266">
    <property type="entry name" value="FecR"/>
    <property type="match status" value="1"/>
</dbReference>
<dbReference type="PANTHER" id="PTHR30273">
    <property type="entry name" value="PERIPLASMIC SIGNAL SENSOR AND SIGMA FACTOR ACTIVATOR FECR-RELATED"/>
    <property type="match status" value="1"/>
</dbReference>
<dbReference type="KEGG" id="pum:HGP31_20605"/>
<feature type="domain" description="FecR protein" evidence="1">
    <location>
        <begin position="109"/>
        <end position="202"/>
    </location>
</feature>
<dbReference type="Gene3D" id="2.60.120.1440">
    <property type="match status" value="1"/>
</dbReference>
<name>A0AAE7DFN3_9PSED</name>
<dbReference type="InterPro" id="IPR012373">
    <property type="entry name" value="Ferrdict_sens_TM"/>
</dbReference>
<protein>
    <submittedName>
        <fullName evidence="4">Fec operon regulator FecR</fullName>
    </submittedName>
    <submittedName>
        <fullName evidence="3">Iron dicitrate transport regulator FecR</fullName>
    </submittedName>
</protein>
<dbReference type="Pfam" id="PF16220">
    <property type="entry name" value="DUF4880"/>
    <property type="match status" value="1"/>
</dbReference>
<gene>
    <name evidence="4" type="primary">fecR</name>
    <name evidence="4" type="ORF">HGP31_20605</name>
    <name evidence="3" type="ORF">PSUM_09310</name>
</gene>
<dbReference type="Pfam" id="PF04773">
    <property type="entry name" value="FecR"/>
    <property type="match status" value="1"/>
</dbReference>
<dbReference type="EMBL" id="NIWU01000001">
    <property type="protein sequence ID" value="OXR36035.1"/>
    <property type="molecule type" value="Genomic_DNA"/>
</dbReference>
<dbReference type="GeneID" id="72196013"/>
<accession>A0AAE7DFN3</accession>
<dbReference type="AlphaFoldDB" id="A0AAE7DFN3"/>
<evidence type="ECO:0000313" key="5">
    <source>
        <dbReference type="Proteomes" id="UP000215455"/>
    </source>
</evidence>
<proteinExistence type="predicted"/>
<dbReference type="Proteomes" id="UP000215455">
    <property type="component" value="Unassembled WGS sequence"/>
</dbReference>
<reference evidence="3 5" key="1">
    <citation type="submission" date="2017-06" db="EMBL/GenBank/DDBJ databases">
        <authorList>
            <person name="Furmanczyk E.M."/>
        </authorList>
    </citation>
    <scope>NUCLEOTIDE SEQUENCE [LARGE SCALE GENOMIC DNA]</scope>
    <source>
        <strain evidence="3 5">DSM 16611</strain>
    </source>
</reference>
<keyword evidence="5" id="KW-1185">Reference proteome</keyword>
<organism evidence="4 6">
    <name type="scientific">Pseudomonas umsongensis</name>
    <dbReference type="NCBI Taxonomy" id="198618"/>
    <lineage>
        <taxon>Bacteria</taxon>
        <taxon>Pseudomonadati</taxon>
        <taxon>Pseudomonadota</taxon>
        <taxon>Gammaproteobacteria</taxon>
        <taxon>Pseudomonadales</taxon>
        <taxon>Pseudomonadaceae</taxon>
        <taxon>Pseudomonas</taxon>
    </lineage>
</organism>
<dbReference type="EMBL" id="CP051487">
    <property type="protein sequence ID" value="QJC80608.1"/>
    <property type="molecule type" value="Genomic_DNA"/>
</dbReference>
<reference evidence="4 6" key="2">
    <citation type="submission" date="2020-04" db="EMBL/GenBank/DDBJ databases">
        <authorList>
            <person name="Yao Y."/>
            <person name="He Z."/>
        </authorList>
    </citation>
    <scope>NUCLEOTIDE SEQUENCE [LARGE SCALE GENOMIC DNA]</scope>
    <source>
        <strain evidence="4 6">CY-1</strain>
    </source>
</reference>
<dbReference type="GO" id="GO:0016989">
    <property type="term" value="F:sigma factor antagonist activity"/>
    <property type="evidence" value="ECO:0007669"/>
    <property type="project" value="TreeGrafter"/>
</dbReference>
<dbReference type="RefSeq" id="WP_033042267.1">
    <property type="nucleotide sequence ID" value="NZ_CP044409.1"/>
</dbReference>
<dbReference type="Proteomes" id="UP000501367">
    <property type="component" value="Chromosome"/>
</dbReference>
<evidence type="ECO:0000313" key="4">
    <source>
        <dbReference type="EMBL" id="QJC80608.1"/>
    </source>
</evidence>
<evidence type="ECO:0000259" key="1">
    <source>
        <dbReference type="Pfam" id="PF04773"/>
    </source>
</evidence>
<feature type="domain" description="FecR N-terminal" evidence="2">
    <location>
        <begin position="13"/>
        <end position="52"/>
    </location>
</feature>